<evidence type="ECO:0000313" key="2">
    <source>
        <dbReference type="Proteomes" id="UP000326509"/>
    </source>
</evidence>
<evidence type="ECO:0000313" key="1">
    <source>
        <dbReference type="EMBL" id="GER58149.1"/>
    </source>
</evidence>
<sequence>MFLEILVIIGKNSTSVRMMIKNEFKRERPIIQYEITKAAVAKAIPTA</sequence>
<name>A0A5J4IM01_9FLAO</name>
<organism evidence="1 2">
    <name type="scientific">Patiriisocius marinus</name>
    <dbReference type="NCBI Taxonomy" id="1397112"/>
    <lineage>
        <taxon>Bacteria</taxon>
        <taxon>Pseudomonadati</taxon>
        <taxon>Bacteroidota</taxon>
        <taxon>Flavobacteriia</taxon>
        <taxon>Flavobacteriales</taxon>
        <taxon>Flavobacteriaceae</taxon>
        <taxon>Patiriisocius</taxon>
    </lineage>
</organism>
<accession>A0A5J4IM01</accession>
<comment type="caution">
    <text evidence="1">The sequence shown here is derived from an EMBL/GenBank/DDBJ whole genome shotgun (WGS) entry which is preliminary data.</text>
</comment>
<reference evidence="1 2" key="1">
    <citation type="submission" date="2019-08" db="EMBL/GenBank/DDBJ databases">
        <title>Draft genome sequence of Ulvibacter marinus type strain NBRC 109484.</title>
        <authorList>
            <person name="Kawano K."/>
            <person name="Ushijima N."/>
            <person name="Kihara M."/>
            <person name="Itoh H."/>
        </authorList>
    </citation>
    <scope>NUCLEOTIDE SEQUENCE [LARGE SCALE GENOMIC DNA]</scope>
    <source>
        <strain evidence="1 2">NBRC 109484</strain>
    </source>
</reference>
<dbReference type="EMBL" id="BKCG01000001">
    <property type="protein sequence ID" value="GER58149.1"/>
    <property type="molecule type" value="Genomic_DNA"/>
</dbReference>
<proteinExistence type="predicted"/>
<dbReference type="AlphaFoldDB" id="A0A5J4IM01"/>
<gene>
    <name evidence="1" type="ORF">ULMA_02570</name>
</gene>
<keyword evidence="2" id="KW-1185">Reference proteome</keyword>
<dbReference type="Proteomes" id="UP000326509">
    <property type="component" value="Unassembled WGS sequence"/>
</dbReference>
<protein>
    <submittedName>
        <fullName evidence="1">Uncharacterized protein</fullName>
    </submittedName>
</protein>